<accession>A0A8H7W3Y2</accession>
<organism evidence="2 3">
    <name type="scientific">Cadophora malorum</name>
    <dbReference type="NCBI Taxonomy" id="108018"/>
    <lineage>
        <taxon>Eukaryota</taxon>
        <taxon>Fungi</taxon>
        <taxon>Dikarya</taxon>
        <taxon>Ascomycota</taxon>
        <taxon>Pezizomycotina</taxon>
        <taxon>Leotiomycetes</taxon>
        <taxon>Helotiales</taxon>
        <taxon>Ploettnerulaceae</taxon>
        <taxon>Cadophora</taxon>
    </lineage>
</organism>
<dbReference type="Proteomes" id="UP000664132">
    <property type="component" value="Unassembled WGS sequence"/>
</dbReference>
<evidence type="ECO:0000313" key="3">
    <source>
        <dbReference type="Proteomes" id="UP000664132"/>
    </source>
</evidence>
<evidence type="ECO:0000313" key="2">
    <source>
        <dbReference type="EMBL" id="KAG4411403.1"/>
    </source>
</evidence>
<feature type="region of interest" description="Disordered" evidence="1">
    <location>
        <begin position="185"/>
        <end position="256"/>
    </location>
</feature>
<proteinExistence type="predicted"/>
<dbReference type="AlphaFoldDB" id="A0A8H7W3Y2"/>
<name>A0A8H7W3Y2_9HELO</name>
<keyword evidence="3" id="KW-1185">Reference proteome</keyword>
<feature type="compositionally biased region" description="Basic and acidic residues" evidence="1">
    <location>
        <begin position="231"/>
        <end position="256"/>
    </location>
</feature>
<sequence>MVTSPRCRTIGDQQSNLSAYQALFTSKSRIRLTHPDQISCLPDGNPVQHSENSQQSLDEANKWGIANNIDLKLHVESLRRLNRAEHALPFGLMKKFHETDKAKFSAGELVLKAGENTTSKKIEIVNFREDRAMVASSMIASIDPAWGLAVTTETLHSLLTHVSARKLIKDIETDFGKHVADLELKSTPGIGTGGKRSSEDYDNARVAEKKRKRDEKQQRDESQMSEQEVAALRRRERLEAAERRRKEAQSKKYEKM</sequence>
<comment type="caution">
    <text evidence="2">The sequence shown here is derived from an EMBL/GenBank/DDBJ whole genome shotgun (WGS) entry which is preliminary data.</text>
</comment>
<dbReference type="EMBL" id="JAFJYH010000481">
    <property type="protein sequence ID" value="KAG4411403.1"/>
    <property type="molecule type" value="Genomic_DNA"/>
</dbReference>
<reference evidence="2" key="1">
    <citation type="submission" date="2021-02" db="EMBL/GenBank/DDBJ databases">
        <title>Genome sequence Cadophora malorum strain M34.</title>
        <authorList>
            <person name="Stefanovic E."/>
            <person name="Vu D."/>
            <person name="Scully C."/>
            <person name="Dijksterhuis J."/>
            <person name="Roader J."/>
            <person name="Houbraken J."/>
        </authorList>
    </citation>
    <scope>NUCLEOTIDE SEQUENCE</scope>
    <source>
        <strain evidence="2">M34</strain>
    </source>
</reference>
<feature type="compositionally biased region" description="Basic and acidic residues" evidence="1">
    <location>
        <begin position="196"/>
        <end position="207"/>
    </location>
</feature>
<protein>
    <submittedName>
        <fullName evidence="2">Uncharacterized protein</fullName>
    </submittedName>
</protein>
<gene>
    <name evidence="2" type="ORF">IFR04_015461</name>
</gene>
<evidence type="ECO:0000256" key="1">
    <source>
        <dbReference type="SAM" id="MobiDB-lite"/>
    </source>
</evidence>